<sequence length="109" mass="12330">MENLDKIAELFPMIALIVAVSVGGWVFTTWMKIKNGYPLETSWGQPLHPKTDRESMERIKLLTGENAQLRAELGSVKDRLETIERIVTDEPSRLAKEIENLSYDTAGRA</sequence>
<proteinExistence type="predicted"/>
<dbReference type="EMBL" id="CADCVY010000093">
    <property type="protein sequence ID" value="CAA9511231.1"/>
    <property type="molecule type" value="Genomic_DNA"/>
</dbReference>
<evidence type="ECO:0000256" key="2">
    <source>
        <dbReference type="SAM" id="Phobius"/>
    </source>
</evidence>
<keyword evidence="1" id="KW-0175">Coiled coil</keyword>
<protein>
    <submittedName>
        <fullName evidence="3">Uncharacterized protein</fullName>
    </submittedName>
</protein>
<evidence type="ECO:0000313" key="3">
    <source>
        <dbReference type="EMBL" id="CAA9511231.1"/>
    </source>
</evidence>
<dbReference type="AlphaFoldDB" id="A0A6J4T2C7"/>
<feature type="coiled-coil region" evidence="1">
    <location>
        <begin position="59"/>
        <end position="86"/>
    </location>
</feature>
<keyword evidence="2" id="KW-0812">Transmembrane</keyword>
<name>A0A6J4T2C7_9SPHN</name>
<keyword evidence="2" id="KW-0472">Membrane</keyword>
<keyword evidence="2" id="KW-1133">Transmembrane helix</keyword>
<gene>
    <name evidence="3" type="ORF">AVDCRST_MAG44-1407</name>
</gene>
<accession>A0A6J4T2C7</accession>
<reference evidence="3" key="1">
    <citation type="submission" date="2020-02" db="EMBL/GenBank/DDBJ databases">
        <authorList>
            <person name="Meier V. D."/>
        </authorList>
    </citation>
    <scope>NUCLEOTIDE SEQUENCE</scope>
    <source>
        <strain evidence="3">AVDCRST_MAG44</strain>
    </source>
</reference>
<organism evidence="3">
    <name type="scientific">uncultured Sphingomonas sp</name>
    <dbReference type="NCBI Taxonomy" id="158754"/>
    <lineage>
        <taxon>Bacteria</taxon>
        <taxon>Pseudomonadati</taxon>
        <taxon>Pseudomonadota</taxon>
        <taxon>Alphaproteobacteria</taxon>
        <taxon>Sphingomonadales</taxon>
        <taxon>Sphingomonadaceae</taxon>
        <taxon>Sphingomonas</taxon>
        <taxon>environmental samples</taxon>
    </lineage>
</organism>
<feature type="transmembrane region" description="Helical" evidence="2">
    <location>
        <begin position="12"/>
        <end position="31"/>
    </location>
</feature>
<evidence type="ECO:0000256" key="1">
    <source>
        <dbReference type="SAM" id="Coils"/>
    </source>
</evidence>